<gene>
    <name evidence="6" type="ORF">OIK44_18930</name>
</gene>
<evidence type="ECO:0000256" key="4">
    <source>
        <dbReference type="ARBA" id="ARBA00023163"/>
    </source>
</evidence>
<protein>
    <submittedName>
        <fullName evidence="6">Sigma-70 family RNA polymerase sigma factor</fullName>
    </submittedName>
</protein>
<dbReference type="Pfam" id="PF08281">
    <property type="entry name" value="Sigma70_r4_2"/>
    <property type="match status" value="1"/>
</dbReference>
<evidence type="ECO:0000313" key="7">
    <source>
        <dbReference type="Proteomes" id="UP001221208"/>
    </source>
</evidence>
<sequence length="204" mass="22107">MSELHCLGQPAAGADGGVVLRDCLVANYARLHRRLVHHLGCADLASESLHDAWLRLGELTADARIQHPEAYVYRVACNQALDRLHANRPELYGGDADVELELIADEAPGPDVVADARSTLARVAAALECLPRLHRAVLVALRLEERTRQEVASFYSVSMRNVDTMLRQALDHCAEGSGRAAAAGISGARRRLAPRARHMAAGLL</sequence>
<dbReference type="Gene3D" id="1.10.10.10">
    <property type="entry name" value="Winged helix-like DNA-binding domain superfamily/Winged helix DNA-binding domain"/>
    <property type="match status" value="1"/>
</dbReference>
<reference evidence="6 7" key="1">
    <citation type="submission" date="2022-10" db="EMBL/GenBank/DDBJ databases">
        <title>Janthinobacterium sp. hw3 Genome sequencing.</title>
        <authorList>
            <person name="Park S."/>
        </authorList>
    </citation>
    <scope>NUCLEOTIDE SEQUENCE [LARGE SCALE GENOMIC DNA]</scope>
    <source>
        <strain evidence="7">hw3</strain>
    </source>
</reference>
<evidence type="ECO:0000256" key="3">
    <source>
        <dbReference type="ARBA" id="ARBA00023082"/>
    </source>
</evidence>
<dbReference type="InterPro" id="IPR039425">
    <property type="entry name" value="RNA_pol_sigma-70-like"/>
</dbReference>
<keyword evidence="4" id="KW-0804">Transcription</keyword>
<proteinExistence type="inferred from homology"/>
<evidence type="ECO:0000256" key="2">
    <source>
        <dbReference type="ARBA" id="ARBA00023015"/>
    </source>
</evidence>
<keyword evidence="3" id="KW-0731">Sigma factor</keyword>
<dbReference type="InterPro" id="IPR013249">
    <property type="entry name" value="RNA_pol_sigma70_r4_t2"/>
</dbReference>
<dbReference type="SUPFAM" id="SSF88946">
    <property type="entry name" value="Sigma2 domain of RNA polymerase sigma factors"/>
    <property type="match status" value="1"/>
</dbReference>
<dbReference type="InterPro" id="IPR013324">
    <property type="entry name" value="RNA_pol_sigma_r3/r4-like"/>
</dbReference>
<comment type="similarity">
    <text evidence="1">Belongs to the sigma-70 factor family. ECF subfamily.</text>
</comment>
<dbReference type="Proteomes" id="UP001221208">
    <property type="component" value="Unassembled WGS sequence"/>
</dbReference>
<dbReference type="PANTHER" id="PTHR43133:SF63">
    <property type="entry name" value="RNA POLYMERASE SIGMA FACTOR FECI-RELATED"/>
    <property type="match status" value="1"/>
</dbReference>
<evidence type="ECO:0000259" key="5">
    <source>
        <dbReference type="Pfam" id="PF08281"/>
    </source>
</evidence>
<dbReference type="InterPro" id="IPR014284">
    <property type="entry name" value="RNA_pol_sigma-70_dom"/>
</dbReference>
<feature type="domain" description="RNA polymerase sigma factor 70 region 4 type 2" evidence="5">
    <location>
        <begin position="122"/>
        <end position="173"/>
    </location>
</feature>
<keyword evidence="2" id="KW-0805">Transcription regulation</keyword>
<accession>A0ABT5K406</accession>
<comment type="caution">
    <text evidence="6">The sequence shown here is derived from an EMBL/GenBank/DDBJ whole genome shotgun (WGS) entry which is preliminary data.</text>
</comment>
<dbReference type="PANTHER" id="PTHR43133">
    <property type="entry name" value="RNA POLYMERASE ECF-TYPE SIGMA FACTO"/>
    <property type="match status" value="1"/>
</dbReference>
<dbReference type="NCBIfam" id="TIGR02937">
    <property type="entry name" value="sigma70-ECF"/>
    <property type="match status" value="1"/>
</dbReference>
<evidence type="ECO:0000256" key="1">
    <source>
        <dbReference type="ARBA" id="ARBA00010641"/>
    </source>
</evidence>
<organism evidence="6 7">
    <name type="scientific">Janthinobacterium fluminis</name>
    <dbReference type="NCBI Taxonomy" id="2987524"/>
    <lineage>
        <taxon>Bacteria</taxon>
        <taxon>Pseudomonadati</taxon>
        <taxon>Pseudomonadota</taxon>
        <taxon>Betaproteobacteria</taxon>
        <taxon>Burkholderiales</taxon>
        <taxon>Oxalobacteraceae</taxon>
        <taxon>Janthinobacterium</taxon>
    </lineage>
</organism>
<evidence type="ECO:0000313" key="6">
    <source>
        <dbReference type="EMBL" id="MDC8759664.1"/>
    </source>
</evidence>
<name>A0ABT5K406_9BURK</name>
<dbReference type="InterPro" id="IPR036388">
    <property type="entry name" value="WH-like_DNA-bd_sf"/>
</dbReference>
<keyword evidence="7" id="KW-1185">Reference proteome</keyword>
<dbReference type="InterPro" id="IPR013325">
    <property type="entry name" value="RNA_pol_sigma_r2"/>
</dbReference>
<dbReference type="SUPFAM" id="SSF88659">
    <property type="entry name" value="Sigma3 and sigma4 domains of RNA polymerase sigma factors"/>
    <property type="match status" value="1"/>
</dbReference>
<dbReference type="EMBL" id="JAQQXR010000007">
    <property type="protein sequence ID" value="MDC8759664.1"/>
    <property type="molecule type" value="Genomic_DNA"/>
</dbReference>